<gene>
    <name evidence="2" type="ORF">H8D96_02115</name>
</gene>
<dbReference type="InterPro" id="IPR042120">
    <property type="entry name" value="MutL_C_dimsub"/>
</dbReference>
<dbReference type="Gene3D" id="3.30.1370.100">
    <property type="entry name" value="MutL, C-terminal domain, regulatory subdomain"/>
    <property type="match status" value="1"/>
</dbReference>
<dbReference type="AlphaFoldDB" id="A0A8J6NRQ1"/>
<feature type="domain" description="MutL C-terminal dimerisation" evidence="1">
    <location>
        <begin position="1"/>
        <end position="143"/>
    </location>
</feature>
<dbReference type="SMART" id="SM00853">
    <property type="entry name" value="MutL_C"/>
    <property type="match status" value="1"/>
</dbReference>
<dbReference type="GO" id="GO:0006298">
    <property type="term" value="P:mismatch repair"/>
    <property type="evidence" value="ECO:0007669"/>
    <property type="project" value="InterPro"/>
</dbReference>
<feature type="non-terminal residue" evidence="2">
    <location>
        <position position="1"/>
    </location>
</feature>
<evidence type="ECO:0000313" key="2">
    <source>
        <dbReference type="EMBL" id="MBC8430693.1"/>
    </source>
</evidence>
<evidence type="ECO:0000259" key="1">
    <source>
        <dbReference type="SMART" id="SM00853"/>
    </source>
</evidence>
<accession>A0A8J6NRQ1</accession>
<dbReference type="InterPro" id="IPR037198">
    <property type="entry name" value="MutL_C_sf"/>
</dbReference>
<dbReference type="GO" id="GO:0005524">
    <property type="term" value="F:ATP binding"/>
    <property type="evidence" value="ECO:0007669"/>
    <property type="project" value="InterPro"/>
</dbReference>
<dbReference type="PANTHER" id="PTHR10073">
    <property type="entry name" value="DNA MISMATCH REPAIR PROTEIN MLH, PMS, MUTL"/>
    <property type="match status" value="1"/>
</dbReference>
<evidence type="ECO:0000313" key="3">
    <source>
        <dbReference type="Proteomes" id="UP000605201"/>
    </source>
</evidence>
<reference evidence="2 3" key="1">
    <citation type="submission" date="2020-08" db="EMBL/GenBank/DDBJ databases">
        <title>Bridging the membrane lipid divide: bacteria of the FCB group superphylum have the potential to synthesize archaeal ether lipids.</title>
        <authorList>
            <person name="Villanueva L."/>
            <person name="Von Meijenfeldt F.A.B."/>
            <person name="Westbye A.B."/>
            <person name="Yadav S."/>
            <person name="Hopmans E.C."/>
            <person name="Dutilh B.E."/>
            <person name="Sinninghe Damste J.S."/>
        </authorList>
    </citation>
    <scope>NUCLEOTIDE SEQUENCE [LARGE SCALE GENOMIC DNA]</scope>
    <source>
        <strain evidence="2">NIOZ-UU17</strain>
    </source>
</reference>
<comment type="caution">
    <text evidence="2">The sequence shown here is derived from an EMBL/GenBank/DDBJ whole genome shotgun (WGS) entry which is preliminary data.</text>
</comment>
<organism evidence="2 3">
    <name type="scientific">Candidatus Desulfatibia vada</name>
    <dbReference type="NCBI Taxonomy" id="2841696"/>
    <lineage>
        <taxon>Bacteria</taxon>
        <taxon>Pseudomonadati</taxon>
        <taxon>Thermodesulfobacteriota</taxon>
        <taxon>Desulfobacteria</taxon>
        <taxon>Desulfobacterales</taxon>
        <taxon>Desulfobacterales incertae sedis</taxon>
        <taxon>Candidatus Desulfatibia</taxon>
    </lineage>
</organism>
<dbReference type="SUPFAM" id="SSF118116">
    <property type="entry name" value="DNA mismatch repair protein MutL"/>
    <property type="match status" value="1"/>
</dbReference>
<dbReference type="GO" id="GO:0032300">
    <property type="term" value="C:mismatch repair complex"/>
    <property type="evidence" value="ECO:0007669"/>
    <property type="project" value="InterPro"/>
</dbReference>
<dbReference type="Gene3D" id="3.30.1540.20">
    <property type="entry name" value="MutL, C-terminal domain, dimerisation subdomain"/>
    <property type="match status" value="1"/>
</dbReference>
<protein>
    <submittedName>
        <fullName evidence="2">DNA mismatch repair protein MutL</fullName>
    </submittedName>
</protein>
<sequence>IGQLHNTYILCESVDGLVLIDQHAAHERILFEQLKKRSAASTMAAQKLVVPETIDFGYREAQILEKLIPDLKKLGLEIEPFGGNTFVVKAVPALLADRDSRPLVIEIVEKMAQIGFAPGLDKAIDECLLLMACHGTIRANQQLADQQIKALLNQLDECDNPSHCPHGRPTWIRWSFKTLEKSFKRIV</sequence>
<dbReference type="InterPro" id="IPR038973">
    <property type="entry name" value="MutL/Mlh/Pms-like"/>
</dbReference>
<dbReference type="Proteomes" id="UP000605201">
    <property type="component" value="Unassembled WGS sequence"/>
</dbReference>
<proteinExistence type="predicted"/>
<dbReference type="InterPro" id="IPR042121">
    <property type="entry name" value="MutL_C_regsub"/>
</dbReference>
<dbReference type="EMBL" id="JACNIG010000071">
    <property type="protein sequence ID" value="MBC8430693.1"/>
    <property type="molecule type" value="Genomic_DNA"/>
</dbReference>
<dbReference type="GO" id="GO:0016887">
    <property type="term" value="F:ATP hydrolysis activity"/>
    <property type="evidence" value="ECO:0007669"/>
    <property type="project" value="InterPro"/>
</dbReference>
<dbReference type="InterPro" id="IPR014790">
    <property type="entry name" value="MutL_C"/>
</dbReference>
<dbReference type="GO" id="GO:0140664">
    <property type="term" value="F:ATP-dependent DNA damage sensor activity"/>
    <property type="evidence" value="ECO:0007669"/>
    <property type="project" value="InterPro"/>
</dbReference>
<name>A0A8J6NRQ1_9BACT</name>
<dbReference type="Pfam" id="PF08676">
    <property type="entry name" value="MutL_C"/>
    <property type="match status" value="1"/>
</dbReference>
<dbReference type="PANTHER" id="PTHR10073:SF12">
    <property type="entry name" value="DNA MISMATCH REPAIR PROTEIN MLH1"/>
    <property type="match status" value="1"/>
</dbReference>